<proteinExistence type="inferred from homology"/>
<evidence type="ECO:0000256" key="3">
    <source>
        <dbReference type="ARBA" id="ARBA00022777"/>
    </source>
</evidence>
<evidence type="ECO:0000256" key="9">
    <source>
        <dbReference type="RuleBase" id="RU003455"/>
    </source>
</evidence>
<dbReference type="InterPro" id="IPR018483">
    <property type="entry name" value="Carb_kinase_FGGY_CS"/>
</dbReference>
<comment type="catalytic activity">
    <reaction evidence="7">
        <text>D-ribulose + ATP = D-ribulose 5-phosphate + ADP + H(+)</text>
        <dbReference type="Rhea" id="RHEA:17601"/>
        <dbReference type="ChEBI" id="CHEBI:15378"/>
        <dbReference type="ChEBI" id="CHEBI:17173"/>
        <dbReference type="ChEBI" id="CHEBI:30616"/>
        <dbReference type="ChEBI" id="CHEBI:58121"/>
        <dbReference type="ChEBI" id="CHEBI:456216"/>
        <dbReference type="EC" id="2.7.1.16"/>
    </reaction>
</comment>
<feature type="domain" description="Carbohydrate kinase FGGY C-terminal" evidence="11">
    <location>
        <begin position="291"/>
        <end position="489"/>
    </location>
</feature>
<dbReference type="InterPro" id="IPR018485">
    <property type="entry name" value="FGGY_C"/>
</dbReference>
<evidence type="ECO:0000256" key="7">
    <source>
        <dbReference type="HAMAP-Rule" id="MF_00520"/>
    </source>
</evidence>
<evidence type="ECO:0000313" key="12">
    <source>
        <dbReference type="EMBL" id="MBP2240264.1"/>
    </source>
</evidence>
<evidence type="ECO:0000259" key="11">
    <source>
        <dbReference type="Pfam" id="PF02782"/>
    </source>
</evidence>
<dbReference type="Pfam" id="PF02782">
    <property type="entry name" value="FGGY_C"/>
    <property type="match status" value="1"/>
</dbReference>
<keyword evidence="2 7" id="KW-0547">Nucleotide-binding</keyword>
<dbReference type="HAMAP" id="MF_00520">
    <property type="entry name" value="Ribulokinase"/>
    <property type="match status" value="1"/>
</dbReference>
<dbReference type="Pfam" id="PF00370">
    <property type="entry name" value="FGGY_N"/>
    <property type="match status" value="1"/>
</dbReference>
<dbReference type="PANTHER" id="PTHR43435:SF4">
    <property type="entry name" value="FGGY CARBOHYDRATE KINASE DOMAIN-CONTAINING PROTEIN"/>
    <property type="match status" value="1"/>
</dbReference>
<dbReference type="CDD" id="cd07781">
    <property type="entry name" value="ASKHA_NBD_FGGY_L-RBK"/>
    <property type="match status" value="1"/>
</dbReference>
<name>A0ABS4RBI2_9BACI</name>
<evidence type="ECO:0000256" key="4">
    <source>
        <dbReference type="ARBA" id="ARBA00022840"/>
    </source>
</evidence>
<keyword evidence="13" id="KW-1185">Reference proteome</keyword>
<keyword evidence="3 7" id="KW-0418">Kinase</keyword>
<keyword evidence="6 7" id="KW-0119">Carbohydrate metabolism</keyword>
<reference evidence="12 13" key="1">
    <citation type="submission" date="2021-03" db="EMBL/GenBank/DDBJ databases">
        <title>Genomic Encyclopedia of Type Strains, Phase IV (KMG-IV): sequencing the most valuable type-strain genomes for metagenomic binning, comparative biology and taxonomic classification.</title>
        <authorList>
            <person name="Goeker M."/>
        </authorList>
    </citation>
    <scope>NUCLEOTIDE SEQUENCE [LARGE SCALE GENOMIC DNA]</scope>
    <source>
        <strain evidence="12 13">DSM 26675</strain>
    </source>
</reference>
<dbReference type="InterPro" id="IPR018484">
    <property type="entry name" value="FGGY_N"/>
</dbReference>
<dbReference type="PROSITE" id="PS00445">
    <property type="entry name" value="FGGY_KINASES_2"/>
    <property type="match status" value="1"/>
</dbReference>
<comment type="pathway">
    <text evidence="7 9">Carbohydrate degradation; L-arabinose degradation via L-ribulose; D-xylulose 5-phosphate from L-arabinose (bacterial route): step 2/3.</text>
</comment>
<dbReference type="PANTHER" id="PTHR43435">
    <property type="entry name" value="RIBULOKINASE"/>
    <property type="match status" value="1"/>
</dbReference>
<dbReference type="PIRSF" id="PIRSF000538">
    <property type="entry name" value="GlpK"/>
    <property type="match status" value="1"/>
</dbReference>
<dbReference type="SUPFAM" id="SSF53067">
    <property type="entry name" value="Actin-like ATPase domain"/>
    <property type="match status" value="2"/>
</dbReference>
<dbReference type="RefSeq" id="WP_066393890.1">
    <property type="nucleotide sequence ID" value="NZ_JAGIKZ010000002.1"/>
</dbReference>
<dbReference type="EMBL" id="JAGIKZ010000002">
    <property type="protein sequence ID" value="MBP2240264.1"/>
    <property type="molecule type" value="Genomic_DNA"/>
</dbReference>
<gene>
    <name evidence="7" type="primary">araB</name>
    <name evidence="12" type="ORF">J2Z40_000817</name>
</gene>
<sequence length="557" mass="61362">MNEKKYSIGIDYGTESGRAVLVDVTNGELIATHVTEYRDGVIDKQLPNSDIVLAPSFALQNPANYLTVLFTSVPEVIKQSGIDPADVIGLGIDFTACTILPTDEELRPLCLIDRLKDNPHSWVKLWKHHAAQNEANRINQLASLYGGDWLKRYGGKISSEWMLPKVWQILNEAPEIYDEAVYFLEAADWITAKLTGNIKRNSCAAGYKGIWHKQDGYLPPEFLNKLDSRLADIYETKLSGEVVPIGSKAGELRSEMAEFMGLSPGISVSVGIIDAHAGVPGVGVTDSEKMVMVMGTSSCHMLLSEKELLVEGMSGVVEDGIIPGLFAYEAGQAAVGDIFAWYINQSVPSYIEDEARNKGISIHELLEKKASRLKPGESGLIALDWQNGNRTPLVDADLSGLLIGLTLSTTPEEIYLALIESTAFGTRSIIETFRKQGVAIKELYACGGLPHRNKRLMQIYADVTNMEIKISNTTLTSSIGAAMYGAVAAGSINGGYDSIIDAARNMAQLKNEAYYPMQENVRIYEKLYQEYIRLHDYFGRGENNVMKCLKEIKESIR</sequence>
<feature type="domain" description="Carbohydrate kinase FGGY N-terminal" evidence="10">
    <location>
        <begin position="6"/>
        <end position="279"/>
    </location>
</feature>
<organism evidence="12 13">
    <name type="scientific">Cytobacillus eiseniae</name>
    <dbReference type="NCBI Taxonomy" id="762947"/>
    <lineage>
        <taxon>Bacteria</taxon>
        <taxon>Bacillati</taxon>
        <taxon>Bacillota</taxon>
        <taxon>Bacilli</taxon>
        <taxon>Bacillales</taxon>
        <taxon>Bacillaceae</taxon>
        <taxon>Cytobacillus</taxon>
    </lineage>
</organism>
<accession>A0ABS4RBI2</accession>
<protein>
    <recommendedName>
        <fullName evidence="7 8">Ribulokinase</fullName>
        <ecNumber evidence="7 8">2.7.1.16</ecNumber>
    </recommendedName>
</protein>
<comment type="similarity">
    <text evidence="7 9">Belongs to the ribulokinase family.</text>
</comment>
<dbReference type="Gene3D" id="3.30.420.40">
    <property type="match status" value="2"/>
</dbReference>
<dbReference type="NCBIfam" id="NF003154">
    <property type="entry name" value="PRK04123.1"/>
    <property type="match status" value="1"/>
</dbReference>
<dbReference type="NCBIfam" id="TIGR01234">
    <property type="entry name" value="L-ribulokinase"/>
    <property type="match status" value="1"/>
</dbReference>
<evidence type="ECO:0000256" key="8">
    <source>
        <dbReference type="NCBIfam" id="TIGR01234"/>
    </source>
</evidence>
<dbReference type="Proteomes" id="UP001519293">
    <property type="component" value="Unassembled WGS sequence"/>
</dbReference>
<evidence type="ECO:0000256" key="1">
    <source>
        <dbReference type="ARBA" id="ARBA00022679"/>
    </source>
</evidence>
<keyword evidence="1 7" id="KW-0808">Transferase</keyword>
<keyword evidence="4 7" id="KW-0067">ATP-binding</keyword>
<dbReference type="InterPro" id="IPR000577">
    <property type="entry name" value="Carb_kinase_FGGY"/>
</dbReference>
<evidence type="ECO:0000256" key="6">
    <source>
        <dbReference type="ARBA" id="ARBA00023277"/>
    </source>
</evidence>
<evidence type="ECO:0000259" key="10">
    <source>
        <dbReference type="Pfam" id="PF00370"/>
    </source>
</evidence>
<comment type="caution">
    <text evidence="12">The sequence shown here is derived from an EMBL/GenBank/DDBJ whole genome shotgun (WGS) entry which is preliminary data.</text>
</comment>
<comment type="catalytic activity">
    <reaction evidence="7 9">
        <text>L-ribulose + ATP = L-ribulose 5-phosphate + ADP + H(+)</text>
        <dbReference type="Rhea" id="RHEA:22072"/>
        <dbReference type="ChEBI" id="CHEBI:15378"/>
        <dbReference type="ChEBI" id="CHEBI:16880"/>
        <dbReference type="ChEBI" id="CHEBI:30616"/>
        <dbReference type="ChEBI" id="CHEBI:58226"/>
        <dbReference type="ChEBI" id="CHEBI:456216"/>
        <dbReference type="EC" id="2.7.1.16"/>
    </reaction>
</comment>
<dbReference type="InterPro" id="IPR005929">
    <property type="entry name" value="Ribulokinase"/>
</dbReference>
<dbReference type="EC" id="2.7.1.16" evidence="7 8"/>
<dbReference type="InterPro" id="IPR043129">
    <property type="entry name" value="ATPase_NBD"/>
</dbReference>
<evidence type="ECO:0000256" key="2">
    <source>
        <dbReference type="ARBA" id="ARBA00022741"/>
    </source>
</evidence>
<evidence type="ECO:0000313" key="13">
    <source>
        <dbReference type="Proteomes" id="UP001519293"/>
    </source>
</evidence>
<evidence type="ECO:0000256" key="5">
    <source>
        <dbReference type="ARBA" id="ARBA00022935"/>
    </source>
</evidence>
<keyword evidence="5 7" id="KW-0054">Arabinose catabolism</keyword>
<dbReference type="GO" id="GO:0008741">
    <property type="term" value="F:ribulokinase activity"/>
    <property type="evidence" value="ECO:0007669"/>
    <property type="project" value="UniProtKB-EC"/>
</dbReference>